<evidence type="ECO:0000313" key="1">
    <source>
        <dbReference type="EMBL" id="QSS54684.1"/>
    </source>
</evidence>
<sequence>MTRSCATVMPCESNHHHFDKNPSRDSIFSSGKTVLISTPCAVLSSHQKFPSRIRRGVVHMVVGSRIQDSRNLNFSYIPLTFSQIPISSLQVRFSPDIIN</sequence>
<gene>
    <name evidence="1" type="ORF">I7I53_02322</name>
</gene>
<dbReference type="EMBL" id="CP069104">
    <property type="protein sequence ID" value="QSS54684.1"/>
    <property type="molecule type" value="Genomic_DNA"/>
</dbReference>
<evidence type="ECO:0000313" key="2">
    <source>
        <dbReference type="Proteomes" id="UP000663419"/>
    </source>
</evidence>
<reference evidence="1" key="1">
    <citation type="submission" date="2021-01" db="EMBL/GenBank/DDBJ databases">
        <title>Chromosome-level genome assembly of a human fungal pathogen reveals clustering of transcriptionally co-regulated genes.</title>
        <authorList>
            <person name="Voorhies M."/>
            <person name="Cohen S."/>
            <person name="Shea T.P."/>
            <person name="Petrus S."/>
            <person name="Munoz J.F."/>
            <person name="Poplawski S."/>
            <person name="Goldman W.E."/>
            <person name="Michael T."/>
            <person name="Cuomo C.A."/>
            <person name="Sil A."/>
            <person name="Beyhan S."/>
        </authorList>
    </citation>
    <scope>NUCLEOTIDE SEQUENCE</scope>
    <source>
        <strain evidence="1">H88</strain>
    </source>
</reference>
<dbReference type="VEuPathDB" id="FungiDB:I7I53_02322"/>
<proteinExistence type="predicted"/>
<name>A0A8A1LQI8_AJEC8</name>
<dbReference type="AlphaFoldDB" id="A0A8A1LQI8"/>
<dbReference type="Proteomes" id="UP000663419">
    <property type="component" value="Chromosome 3"/>
</dbReference>
<organism evidence="1 2">
    <name type="scientific">Ajellomyces capsulatus (strain H88)</name>
    <name type="common">Darling's disease fungus</name>
    <name type="synonym">Histoplasma capsulatum</name>
    <dbReference type="NCBI Taxonomy" id="544711"/>
    <lineage>
        <taxon>Eukaryota</taxon>
        <taxon>Fungi</taxon>
        <taxon>Dikarya</taxon>
        <taxon>Ascomycota</taxon>
        <taxon>Pezizomycotina</taxon>
        <taxon>Eurotiomycetes</taxon>
        <taxon>Eurotiomycetidae</taxon>
        <taxon>Onygenales</taxon>
        <taxon>Ajellomycetaceae</taxon>
        <taxon>Histoplasma</taxon>
    </lineage>
</organism>
<accession>A0A8A1LQI8</accession>
<protein>
    <submittedName>
        <fullName evidence="1">Uncharacterized protein</fullName>
    </submittedName>
</protein>